<dbReference type="Proteomes" id="UP001185092">
    <property type="component" value="Unassembled WGS sequence"/>
</dbReference>
<protein>
    <submittedName>
        <fullName evidence="1">Uncharacterized protein</fullName>
    </submittedName>
</protein>
<gene>
    <name evidence="1" type="ORF">HNQ88_004585</name>
</gene>
<reference evidence="1" key="1">
    <citation type="submission" date="2023-07" db="EMBL/GenBank/DDBJ databases">
        <title>Genomic Encyclopedia of Type Strains, Phase IV (KMG-IV): sequencing the most valuable type-strain genomes for metagenomic binning, comparative biology and taxonomic classification.</title>
        <authorList>
            <person name="Goeker M."/>
        </authorList>
    </citation>
    <scope>NUCLEOTIDE SEQUENCE</scope>
    <source>
        <strain evidence="1">DSM 26174</strain>
    </source>
</reference>
<proteinExistence type="predicted"/>
<organism evidence="1 2">
    <name type="scientific">Aureibacter tunicatorum</name>
    <dbReference type="NCBI Taxonomy" id="866807"/>
    <lineage>
        <taxon>Bacteria</taxon>
        <taxon>Pseudomonadati</taxon>
        <taxon>Bacteroidota</taxon>
        <taxon>Cytophagia</taxon>
        <taxon>Cytophagales</taxon>
        <taxon>Persicobacteraceae</taxon>
        <taxon>Aureibacter</taxon>
    </lineage>
</organism>
<name>A0AAE4BV78_9BACT</name>
<accession>A0AAE4BV78</accession>
<comment type="caution">
    <text evidence="1">The sequence shown here is derived from an EMBL/GenBank/DDBJ whole genome shotgun (WGS) entry which is preliminary data.</text>
</comment>
<keyword evidence="2" id="KW-1185">Reference proteome</keyword>
<dbReference type="AlphaFoldDB" id="A0AAE4BV78"/>
<evidence type="ECO:0000313" key="2">
    <source>
        <dbReference type="Proteomes" id="UP001185092"/>
    </source>
</evidence>
<dbReference type="EMBL" id="JAVDQD010000008">
    <property type="protein sequence ID" value="MDR6241498.1"/>
    <property type="molecule type" value="Genomic_DNA"/>
</dbReference>
<feature type="non-terminal residue" evidence="1">
    <location>
        <position position="48"/>
    </location>
</feature>
<evidence type="ECO:0000313" key="1">
    <source>
        <dbReference type="EMBL" id="MDR6241498.1"/>
    </source>
</evidence>
<sequence>MKRLHNIYKQILAIYYTCGSIVKNWLISKEQKLVCHKYGPLVPSLILL</sequence>